<reference evidence="1 2" key="1">
    <citation type="submission" date="2017-03" db="EMBL/GenBank/DDBJ databases">
        <authorList>
            <person name="Afonso C.L."/>
            <person name="Miller P.J."/>
            <person name="Scott M.A."/>
            <person name="Spackman E."/>
            <person name="Goraichik I."/>
            <person name="Dimitrov K.M."/>
            <person name="Suarez D.L."/>
            <person name="Swayne D.E."/>
        </authorList>
    </citation>
    <scope>NUCLEOTIDE SEQUENCE [LARGE SCALE GENOMIC DNA]</scope>
    <source>
        <strain evidence="1 2">CECT 7066</strain>
    </source>
</reference>
<dbReference type="STRING" id="315423.SAMN04488020_102202"/>
<proteinExistence type="predicted"/>
<accession>A0A1Y5RWY6</accession>
<protein>
    <recommendedName>
        <fullName evidence="3">DUF2332 domain-containing protein</fullName>
    </recommendedName>
</protein>
<gene>
    <name evidence="1" type="ORF">PAM7066_01079</name>
</gene>
<name>A0A1Y5RWY6_9RHOB</name>
<keyword evidence="2" id="KW-1185">Reference proteome</keyword>
<dbReference type="Pfam" id="PF10094">
    <property type="entry name" value="DUF2332"/>
    <property type="match status" value="1"/>
</dbReference>
<dbReference type="AlphaFoldDB" id="A0A1Y5RWY6"/>
<sequence length="339" mass="36374">MSLRAALLDQSESCRQLGSPFTARLLTLTAERLTDETPVGRRLLAWEGNVTSRGQSVPLRLAGALHRLVLSGDDLALHWPPNPITDDDTLWQAVEGAFQRRGDAILAALDTAPQTNEVRRAAALIPALHMLAARYGLPLALYELGASAGLNLHLDRFSLQAGPVRFGPDTPALTLEPDWTGPAPQPAAVKIVARRGVDLAPVDPRNPGDRLRLLSFLWADQPERRDRTLAAIAVADTAVEAGDAGAWLAPALADAPEGALPVVYHTVAWQYFPDTSKAAALAAMEQAGRPLARISMEADGTARNAALTLSIWPDGTTHPLARVDFHGRWIDWTGPTALP</sequence>
<dbReference type="PIRSF" id="PIRSF012608">
    <property type="entry name" value="UCP012608"/>
    <property type="match status" value="1"/>
</dbReference>
<organism evidence="1 2">
    <name type="scientific">Palleronia marisminoris</name>
    <dbReference type="NCBI Taxonomy" id="315423"/>
    <lineage>
        <taxon>Bacteria</taxon>
        <taxon>Pseudomonadati</taxon>
        <taxon>Pseudomonadota</taxon>
        <taxon>Alphaproteobacteria</taxon>
        <taxon>Rhodobacterales</taxon>
        <taxon>Roseobacteraceae</taxon>
        <taxon>Palleronia</taxon>
    </lineage>
</organism>
<dbReference type="InterPro" id="IPR011200">
    <property type="entry name" value="UCP012608"/>
</dbReference>
<evidence type="ECO:0000313" key="2">
    <source>
        <dbReference type="Proteomes" id="UP000193870"/>
    </source>
</evidence>
<dbReference type="OrthoDB" id="7666987at2"/>
<dbReference type="RefSeq" id="WP_085853096.1">
    <property type="nucleotide sequence ID" value="NZ_FOPF01000002.1"/>
</dbReference>
<dbReference type="Proteomes" id="UP000193870">
    <property type="component" value="Unassembled WGS sequence"/>
</dbReference>
<evidence type="ECO:0008006" key="3">
    <source>
        <dbReference type="Google" id="ProtNLM"/>
    </source>
</evidence>
<dbReference type="EMBL" id="FWFV01000002">
    <property type="protein sequence ID" value="SLN27505.1"/>
    <property type="molecule type" value="Genomic_DNA"/>
</dbReference>
<evidence type="ECO:0000313" key="1">
    <source>
        <dbReference type="EMBL" id="SLN27505.1"/>
    </source>
</evidence>